<protein>
    <recommendedName>
        <fullName evidence="3">PIN domain-containing protein</fullName>
    </recommendedName>
</protein>
<evidence type="ECO:0000313" key="2">
    <source>
        <dbReference type="Proteomes" id="UP000439113"/>
    </source>
</evidence>
<organism evidence="1 2">
    <name type="scientific">Rhodoblastus acidophilus</name>
    <name type="common">Rhodopseudomonas acidophila</name>
    <dbReference type="NCBI Taxonomy" id="1074"/>
    <lineage>
        <taxon>Bacteria</taxon>
        <taxon>Pseudomonadati</taxon>
        <taxon>Pseudomonadota</taxon>
        <taxon>Alphaproteobacteria</taxon>
        <taxon>Hyphomicrobiales</taxon>
        <taxon>Rhodoblastaceae</taxon>
        <taxon>Rhodoblastus</taxon>
    </lineage>
</organism>
<gene>
    <name evidence="1" type="ORF">GJ654_01390</name>
</gene>
<reference evidence="1 2" key="1">
    <citation type="submission" date="2019-11" db="EMBL/GenBank/DDBJ databases">
        <title>Whole-genome sequence of a Rhodoblastus acidophilus DSM 142.</title>
        <authorList>
            <person name="Kyndt J.A."/>
            <person name="Meyer T.E."/>
        </authorList>
    </citation>
    <scope>NUCLEOTIDE SEQUENCE [LARGE SCALE GENOMIC DNA]</scope>
    <source>
        <strain evidence="1 2">DSM 142</strain>
    </source>
</reference>
<dbReference type="EMBL" id="WNKS01000001">
    <property type="protein sequence ID" value="MTV29641.1"/>
    <property type="molecule type" value="Genomic_DNA"/>
</dbReference>
<evidence type="ECO:0000313" key="1">
    <source>
        <dbReference type="EMBL" id="MTV29641.1"/>
    </source>
</evidence>
<name>A0A6N8DK73_RHOAC</name>
<accession>A0A6N8DK73</accession>
<dbReference type="Proteomes" id="UP000439113">
    <property type="component" value="Unassembled WGS sequence"/>
</dbReference>
<sequence>MSRTASKPSYYVADCEALLHVATTTKNSVKSAALHMLSNGAIRVPTQVWDEFTQAFEDEAELLKESVSGNITKIKNSVSYDAATASLVTKSNSGFRMDPYGNSNWAAGAVASVEKVGLFTHGASNMAFYKKVTTCTVLEIDDIGSI</sequence>
<dbReference type="RefSeq" id="WP_155444299.1">
    <property type="nucleotide sequence ID" value="NZ_JAOQNR010000001.1"/>
</dbReference>
<comment type="caution">
    <text evidence="1">The sequence shown here is derived from an EMBL/GenBank/DDBJ whole genome shotgun (WGS) entry which is preliminary data.</text>
</comment>
<evidence type="ECO:0008006" key="3">
    <source>
        <dbReference type="Google" id="ProtNLM"/>
    </source>
</evidence>
<dbReference type="AlphaFoldDB" id="A0A6N8DK73"/>
<proteinExistence type="predicted"/>